<name>A0A081RXH8_PHOTE</name>
<dbReference type="Proteomes" id="UP000028002">
    <property type="component" value="Unassembled WGS sequence"/>
</dbReference>
<dbReference type="InterPro" id="IPR025309">
    <property type="entry name" value="KTSC_dom"/>
</dbReference>
<comment type="caution">
    <text evidence="2">The sequence shown here is derived from an EMBL/GenBank/DDBJ whole genome shotgun (WGS) entry which is preliminary data.</text>
</comment>
<sequence length="70" mass="7991">MNRVPVSSSNLRSVGYDQATKTLEIAFHSSGVYQYYNVPSNVYQGLMSAPSKGKYFHQYIKEVYRYSKVG</sequence>
<dbReference type="EMBL" id="JGVH01000030">
    <property type="protein sequence ID" value="KER03381.1"/>
    <property type="molecule type" value="Genomic_DNA"/>
</dbReference>
<accession>A0A081RXH8</accession>
<feature type="domain" description="KTSC" evidence="1">
    <location>
        <begin position="7"/>
        <end position="64"/>
    </location>
</feature>
<gene>
    <name evidence="2" type="ORF">MEG1DRAFT_01856</name>
</gene>
<dbReference type="Pfam" id="PF13619">
    <property type="entry name" value="KTSC"/>
    <property type="match status" value="1"/>
</dbReference>
<proteinExistence type="predicted"/>
<evidence type="ECO:0000259" key="1">
    <source>
        <dbReference type="Pfam" id="PF13619"/>
    </source>
</evidence>
<evidence type="ECO:0000313" key="3">
    <source>
        <dbReference type="Proteomes" id="UP000028002"/>
    </source>
</evidence>
<dbReference type="AlphaFoldDB" id="A0A081RXH8"/>
<reference evidence="2 3" key="1">
    <citation type="submission" date="2014-03" db="EMBL/GenBank/DDBJ databases">
        <title>Draft Genome of Photorhabdus temperata Meg1.</title>
        <authorList>
            <person name="Hurst S.G.IV."/>
            <person name="Morris K."/>
            <person name="Thomas K."/>
            <person name="Tisa L.S."/>
        </authorList>
    </citation>
    <scope>NUCLEOTIDE SEQUENCE [LARGE SCALE GENOMIC DNA]</scope>
    <source>
        <strain evidence="2 3">Meg1</strain>
    </source>
</reference>
<organism evidence="2 3">
    <name type="scientific">Photorhabdus temperata subsp. temperata Meg1</name>
    <dbReference type="NCBI Taxonomy" id="1393735"/>
    <lineage>
        <taxon>Bacteria</taxon>
        <taxon>Pseudomonadati</taxon>
        <taxon>Pseudomonadota</taxon>
        <taxon>Gammaproteobacteria</taxon>
        <taxon>Enterobacterales</taxon>
        <taxon>Morganellaceae</taxon>
        <taxon>Photorhabdus</taxon>
    </lineage>
</organism>
<evidence type="ECO:0000313" key="2">
    <source>
        <dbReference type="EMBL" id="KER03381.1"/>
    </source>
</evidence>
<protein>
    <submittedName>
        <fullName evidence="2">KTSC protein</fullName>
    </submittedName>
</protein>
<dbReference type="RefSeq" id="WP_072008848.1">
    <property type="nucleotide sequence ID" value="NZ_CAWLUD010000030.1"/>
</dbReference>